<dbReference type="CDD" id="cd06171">
    <property type="entry name" value="Sigma70_r4"/>
    <property type="match status" value="1"/>
</dbReference>
<dbReference type="InterPro" id="IPR013325">
    <property type="entry name" value="RNA_pol_sigma_r2"/>
</dbReference>
<dbReference type="Pfam" id="PF08281">
    <property type="entry name" value="Sigma70_r4_2"/>
    <property type="match status" value="1"/>
</dbReference>
<evidence type="ECO:0000313" key="9">
    <source>
        <dbReference type="EMBL" id="TVZ01466.1"/>
    </source>
</evidence>
<evidence type="ECO:0000256" key="6">
    <source>
        <dbReference type="SAM" id="MobiDB-lite"/>
    </source>
</evidence>
<evidence type="ECO:0000259" key="7">
    <source>
        <dbReference type="Pfam" id="PF04542"/>
    </source>
</evidence>
<dbReference type="Gene3D" id="1.10.1740.10">
    <property type="match status" value="1"/>
</dbReference>
<evidence type="ECO:0000313" key="10">
    <source>
        <dbReference type="Proteomes" id="UP000460272"/>
    </source>
</evidence>
<evidence type="ECO:0000256" key="5">
    <source>
        <dbReference type="ARBA" id="ARBA00023163"/>
    </source>
</evidence>
<dbReference type="OrthoDB" id="2046835at2"/>
<dbReference type="InterPro" id="IPR014284">
    <property type="entry name" value="RNA_pol_sigma-70_dom"/>
</dbReference>
<dbReference type="SUPFAM" id="SSF88659">
    <property type="entry name" value="Sigma3 and sigma4 domains of RNA polymerase sigma factors"/>
    <property type="match status" value="1"/>
</dbReference>
<dbReference type="PANTHER" id="PTHR43133:SF50">
    <property type="entry name" value="ECF RNA POLYMERASE SIGMA FACTOR SIGM"/>
    <property type="match status" value="1"/>
</dbReference>
<feature type="compositionally biased region" description="Low complexity" evidence="6">
    <location>
        <begin position="55"/>
        <end position="64"/>
    </location>
</feature>
<dbReference type="PANTHER" id="PTHR43133">
    <property type="entry name" value="RNA POLYMERASE ECF-TYPE SIGMA FACTO"/>
    <property type="match status" value="1"/>
</dbReference>
<dbReference type="InterPro" id="IPR039425">
    <property type="entry name" value="RNA_pol_sigma-70-like"/>
</dbReference>
<evidence type="ECO:0000256" key="1">
    <source>
        <dbReference type="ARBA" id="ARBA00010641"/>
    </source>
</evidence>
<dbReference type="SUPFAM" id="SSF88946">
    <property type="entry name" value="Sigma2 domain of RNA polymerase sigma factors"/>
    <property type="match status" value="1"/>
</dbReference>
<dbReference type="InterPro" id="IPR013324">
    <property type="entry name" value="RNA_pol_sigma_r3/r4-like"/>
</dbReference>
<protein>
    <submittedName>
        <fullName evidence="9">SigE family RNA polymerase sigma factor</fullName>
    </submittedName>
</protein>
<dbReference type="InterPro" id="IPR007627">
    <property type="entry name" value="RNA_pol_sigma70_r2"/>
</dbReference>
<dbReference type="AlphaFoldDB" id="A0A6P2BTB5"/>
<dbReference type="InterPro" id="IPR036388">
    <property type="entry name" value="WH-like_DNA-bd_sf"/>
</dbReference>
<dbReference type="NCBIfam" id="TIGR02937">
    <property type="entry name" value="sigma70-ECF"/>
    <property type="match status" value="1"/>
</dbReference>
<keyword evidence="5" id="KW-0804">Transcription</keyword>
<dbReference type="GO" id="GO:0003677">
    <property type="term" value="F:DNA binding"/>
    <property type="evidence" value="ECO:0007669"/>
    <property type="project" value="UniProtKB-KW"/>
</dbReference>
<evidence type="ECO:0000256" key="3">
    <source>
        <dbReference type="ARBA" id="ARBA00023082"/>
    </source>
</evidence>
<dbReference type="InterPro" id="IPR014325">
    <property type="entry name" value="RNA_pol_sigma-E_actinobac"/>
</dbReference>
<organism evidence="9 10">
    <name type="scientific">Trebonia kvetii</name>
    <dbReference type="NCBI Taxonomy" id="2480626"/>
    <lineage>
        <taxon>Bacteria</taxon>
        <taxon>Bacillati</taxon>
        <taxon>Actinomycetota</taxon>
        <taxon>Actinomycetes</taxon>
        <taxon>Streptosporangiales</taxon>
        <taxon>Treboniaceae</taxon>
        <taxon>Trebonia</taxon>
    </lineage>
</organism>
<gene>
    <name evidence="9" type="ORF">EAS64_34550</name>
</gene>
<keyword evidence="2" id="KW-0805">Transcription regulation</keyword>
<keyword evidence="3" id="KW-0731">Sigma factor</keyword>
<feature type="domain" description="RNA polymerase sigma factor 70 region 4 type 2" evidence="8">
    <location>
        <begin position="275"/>
        <end position="326"/>
    </location>
</feature>
<dbReference type="GO" id="GO:0016987">
    <property type="term" value="F:sigma factor activity"/>
    <property type="evidence" value="ECO:0007669"/>
    <property type="project" value="UniProtKB-KW"/>
</dbReference>
<dbReference type="EMBL" id="RPFW01000007">
    <property type="protein sequence ID" value="TVZ01466.1"/>
    <property type="molecule type" value="Genomic_DNA"/>
</dbReference>
<comment type="caution">
    <text evidence="9">The sequence shown here is derived from an EMBL/GenBank/DDBJ whole genome shotgun (WGS) entry which is preliminary data.</text>
</comment>
<sequence>MAGQAVDHLLGGADTARLPAVVGFLSAPIDDAIGEQDEGTIDESSVGGCPNGEPGDAAAPSGLSASSGTVANSAVAANGASIVTGAVYLGAAVPADTVAAVPVDTVTVPALDDVAVAPEKDDGNLSVAGEPSDAVTRRTDVTETLAANALLPEVVLAPEAFTAQARSASAVWDAAEVVTEIYNGHYNQLVRLAVLLVHDVQTAEEVVQDAFEAMHLAWRRLRDSEKALSYLRQTVVNRSRSVLRHRKVVDMHAPKPAPDEPSAEHAAMALLERSAVAEALRSLPLRQREAIVLRYYADFSEADIAAAMGISRGAVKSHTARAMAALKSILERETS</sequence>
<evidence type="ECO:0000256" key="4">
    <source>
        <dbReference type="ARBA" id="ARBA00023125"/>
    </source>
</evidence>
<proteinExistence type="inferred from homology"/>
<dbReference type="GO" id="GO:0006352">
    <property type="term" value="P:DNA-templated transcription initiation"/>
    <property type="evidence" value="ECO:0007669"/>
    <property type="project" value="InterPro"/>
</dbReference>
<keyword evidence="4" id="KW-0238">DNA-binding</keyword>
<feature type="domain" description="RNA polymerase sigma-70 region 2" evidence="7">
    <location>
        <begin position="182"/>
        <end position="247"/>
    </location>
</feature>
<dbReference type="NCBIfam" id="TIGR02983">
    <property type="entry name" value="SigE-fam_strep"/>
    <property type="match status" value="1"/>
</dbReference>
<dbReference type="Proteomes" id="UP000460272">
    <property type="component" value="Unassembled WGS sequence"/>
</dbReference>
<evidence type="ECO:0000256" key="2">
    <source>
        <dbReference type="ARBA" id="ARBA00023015"/>
    </source>
</evidence>
<reference evidence="9 10" key="1">
    <citation type="submission" date="2018-11" db="EMBL/GenBank/DDBJ databases">
        <title>Trebonia kvetii gen.nov., sp.nov., a novel acidophilic actinobacterium, and proposal of the new actinobacterial family Treboniaceae fam. nov.</title>
        <authorList>
            <person name="Rapoport D."/>
            <person name="Sagova-Mareckova M."/>
            <person name="Sedlacek I."/>
            <person name="Provaznik J."/>
            <person name="Kralova S."/>
            <person name="Pavlinic D."/>
            <person name="Benes V."/>
            <person name="Kopecky J."/>
        </authorList>
    </citation>
    <scope>NUCLEOTIDE SEQUENCE [LARGE SCALE GENOMIC DNA]</scope>
    <source>
        <strain evidence="9 10">15Tr583</strain>
    </source>
</reference>
<dbReference type="InterPro" id="IPR013249">
    <property type="entry name" value="RNA_pol_sigma70_r4_t2"/>
</dbReference>
<comment type="similarity">
    <text evidence="1">Belongs to the sigma-70 factor family. ECF subfamily.</text>
</comment>
<accession>A0A6P2BTB5</accession>
<keyword evidence="10" id="KW-1185">Reference proteome</keyword>
<evidence type="ECO:0000259" key="8">
    <source>
        <dbReference type="Pfam" id="PF08281"/>
    </source>
</evidence>
<dbReference type="Gene3D" id="1.10.10.10">
    <property type="entry name" value="Winged helix-like DNA-binding domain superfamily/Winged helix DNA-binding domain"/>
    <property type="match status" value="1"/>
</dbReference>
<name>A0A6P2BTB5_9ACTN</name>
<feature type="region of interest" description="Disordered" evidence="6">
    <location>
        <begin position="38"/>
        <end position="64"/>
    </location>
</feature>
<dbReference type="Pfam" id="PF04542">
    <property type="entry name" value="Sigma70_r2"/>
    <property type="match status" value="1"/>
</dbReference>